<keyword evidence="1 3" id="KW-0808">Transferase</keyword>
<dbReference type="KEGG" id="sphu:SPPYR_1238"/>
<dbReference type="PANTHER" id="PTHR43510:SF1">
    <property type="entry name" value="AMINOTRANSFERASE FUNCTION, HYPOTHETICAL (EUROFUNG)"/>
    <property type="match status" value="1"/>
</dbReference>
<dbReference type="Gene3D" id="3.90.1150.10">
    <property type="entry name" value="Aspartate Aminotransferase, domain 1"/>
    <property type="match status" value="1"/>
</dbReference>
<evidence type="ECO:0000313" key="3">
    <source>
        <dbReference type="EMBL" id="SBV32358.1"/>
    </source>
</evidence>
<dbReference type="Gene3D" id="3.40.640.10">
    <property type="entry name" value="Type I PLP-dependent aspartate aminotransferase-like (Major domain)"/>
    <property type="match status" value="1"/>
</dbReference>
<dbReference type="CDD" id="cd00609">
    <property type="entry name" value="AAT_like"/>
    <property type="match status" value="1"/>
</dbReference>
<comment type="cofactor">
    <cofactor evidence="1">
        <name>pyridoxal 5'-phosphate</name>
        <dbReference type="ChEBI" id="CHEBI:597326"/>
    </cofactor>
</comment>
<dbReference type="InterPro" id="IPR015422">
    <property type="entry name" value="PyrdxlP-dep_Trfase_small"/>
</dbReference>
<feature type="domain" description="Aminotransferase class I/classII large" evidence="2">
    <location>
        <begin position="68"/>
        <end position="359"/>
    </location>
</feature>
<reference evidence="3" key="1">
    <citation type="submission" date="2016-03" db="EMBL/GenBank/DDBJ databases">
        <authorList>
            <person name="Ploux O."/>
        </authorList>
    </citation>
    <scope>NUCLEOTIDE SEQUENCE</scope>
    <source>
        <strain evidence="3">UC10</strain>
    </source>
</reference>
<dbReference type="EC" id="2.6.1.-" evidence="1"/>
<dbReference type="PANTHER" id="PTHR43510">
    <property type="entry name" value="AMINOTRANSFERASE FUNCTION, HYPOTHETICAL (EUROFUNG)"/>
    <property type="match status" value="1"/>
</dbReference>
<dbReference type="InterPro" id="IPR015421">
    <property type="entry name" value="PyrdxlP-dep_Trfase_major"/>
</dbReference>
<protein>
    <recommendedName>
        <fullName evidence="1">Aminotransferase</fullName>
        <ecNumber evidence="1">2.6.1.-</ecNumber>
    </recommendedName>
</protein>
<dbReference type="AlphaFoldDB" id="A0A1Y5PQR2"/>
<sequence>MRYARLPIEVESPEEFGYGNIRNNLAESSISDRKLSDLGLTIPDLTLLYTEHRGGTALRALIARDGAGLTADDVLVTTGAAGALFIIATALLSPGDHIVVVRPNYGLNLETPRAIGCEISYIDLAFDTGFRTDVDQVAAAVTPKTKVISITHPHNPSGILSDEAELRRLAGIAADAGAHLVVDETYRELCFGPLTPLAATLGSHVISVSSLSKAYGIPGTRMGWLIVRNPELHEIFLAAKEQIAICGSVVDEWIAEQLLSRKDEILAETLAEMGQRRARVIEWMAGEEMLEWNEPSGGVVGFVRMRGEPAGGVAAFYERLLNDHGTYVAPGHWFDLPDTYFRLGYGWPTRAEMEAGLVAISAALRG</sequence>
<dbReference type="RefSeq" id="WP_295325285.1">
    <property type="nucleotide sequence ID" value="NZ_LT598653.1"/>
</dbReference>
<dbReference type="SUPFAM" id="SSF53383">
    <property type="entry name" value="PLP-dependent transferases"/>
    <property type="match status" value="1"/>
</dbReference>
<dbReference type="Pfam" id="PF00155">
    <property type="entry name" value="Aminotran_1_2"/>
    <property type="match status" value="1"/>
</dbReference>
<dbReference type="GO" id="GO:0030170">
    <property type="term" value="F:pyridoxal phosphate binding"/>
    <property type="evidence" value="ECO:0007669"/>
    <property type="project" value="InterPro"/>
</dbReference>
<proteinExistence type="inferred from homology"/>
<dbReference type="GO" id="GO:0008483">
    <property type="term" value="F:transaminase activity"/>
    <property type="evidence" value="ECO:0007669"/>
    <property type="project" value="UniProtKB-KW"/>
</dbReference>
<evidence type="ECO:0000256" key="1">
    <source>
        <dbReference type="RuleBase" id="RU000481"/>
    </source>
</evidence>
<accession>A0A1Y5PQR2</accession>
<comment type="similarity">
    <text evidence="1">Belongs to the class-I pyridoxal-phosphate-dependent aminotransferase family.</text>
</comment>
<name>A0A1Y5PQR2_9SPHN</name>
<dbReference type="InterPro" id="IPR004838">
    <property type="entry name" value="NHTrfase_class1_PyrdxlP-BS"/>
</dbReference>
<evidence type="ECO:0000259" key="2">
    <source>
        <dbReference type="Pfam" id="PF00155"/>
    </source>
</evidence>
<keyword evidence="1 3" id="KW-0032">Aminotransferase</keyword>
<dbReference type="EMBL" id="LT598653">
    <property type="protein sequence ID" value="SBV32358.1"/>
    <property type="molecule type" value="Genomic_DNA"/>
</dbReference>
<dbReference type="InterPro" id="IPR015424">
    <property type="entry name" value="PyrdxlP-dep_Trfase"/>
</dbReference>
<gene>
    <name evidence="3" type="ORF">SPPYR_1238</name>
</gene>
<dbReference type="InterPro" id="IPR004839">
    <property type="entry name" value="Aminotransferase_I/II_large"/>
</dbReference>
<organism evidence="3">
    <name type="scientific">uncultured Sphingopyxis sp</name>
    <dbReference type="NCBI Taxonomy" id="310581"/>
    <lineage>
        <taxon>Bacteria</taxon>
        <taxon>Pseudomonadati</taxon>
        <taxon>Pseudomonadota</taxon>
        <taxon>Alphaproteobacteria</taxon>
        <taxon>Sphingomonadales</taxon>
        <taxon>Sphingomonadaceae</taxon>
        <taxon>Sphingopyxis</taxon>
        <taxon>environmental samples</taxon>
    </lineage>
</organism>
<dbReference type="PROSITE" id="PS00105">
    <property type="entry name" value="AA_TRANSFER_CLASS_1"/>
    <property type="match status" value="1"/>
</dbReference>